<dbReference type="InterPro" id="IPR046214">
    <property type="entry name" value="DUF6247"/>
</dbReference>
<organism evidence="2 3">
    <name type="scientific">Actinoalloteichus fjordicus</name>
    <dbReference type="NCBI Taxonomy" id="1612552"/>
    <lineage>
        <taxon>Bacteria</taxon>
        <taxon>Bacillati</taxon>
        <taxon>Actinomycetota</taxon>
        <taxon>Actinomycetes</taxon>
        <taxon>Pseudonocardiales</taxon>
        <taxon>Pseudonocardiaceae</taxon>
        <taxon>Actinoalloteichus</taxon>
    </lineage>
</organism>
<gene>
    <name evidence="2" type="ORF">UA74_20875</name>
</gene>
<name>A0AAC9LG23_9PSEU</name>
<accession>A0AAC9LG23</accession>
<dbReference type="Pfam" id="PF19760">
    <property type="entry name" value="DUF6247"/>
    <property type="match status" value="1"/>
</dbReference>
<feature type="region of interest" description="Disordered" evidence="1">
    <location>
        <begin position="65"/>
        <end position="98"/>
    </location>
</feature>
<keyword evidence="3" id="KW-1185">Reference proteome</keyword>
<dbReference type="KEGG" id="acad:UA74_20875"/>
<evidence type="ECO:0000313" key="3">
    <source>
        <dbReference type="Proteomes" id="UP000185511"/>
    </source>
</evidence>
<dbReference type="Proteomes" id="UP000185511">
    <property type="component" value="Chromosome"/>
</dbReference>
<dbReference type="EMBL" id="CP016076">
    <property type="protein sequence ID" value="APU16200.1"/>
    <property type="molecule type" value="Genomic_DNA"/>
</dbReference>
<dbReference type="AlphaFoldDB" id="A0AAC9LG23"/>
<dbReference type="RefSeq" id="WP_075741783.1">
    <property type="nucleotide sequence ID" value="NZ_CP016076.1"/>
</dbReference>
<sequence length="98" mass="11102">MTSRSTIRQPRRPRTGPAVWAALEVDDRSLFEHEFRAALEEVAETFDVGRLTEVVHRWRPHTVVTGCPPPNTGQRRAPVVQHDEADGIDWPPEAPDRA</sequence>
<protein>
    <submittedName>
        <fullName evidence="2">Uncharacterized protein</fullName>
    </submittedName>
</protein>
<reference evidence="3" key="1">
    <citation type="submission" date="2016-06" db="EMBL/GenBank/DDBJ databases">
        <title>Complete genome sequence of Actinoalloteichus fjordicus DSM 46855 (=ADI127-17), type strain of the new species Actinoalloteichus fjordicus.</title>
        <authorList>
            <person name="Ruckert C."/>
            <person name="Nouioui I."/>
            <person name="Willmese J."/>
            <person name="van Wezel G."/>
            <person name="Klenk H.-P."/>
            <person name="Kalinowski J."/>
            <person name="Zotchev S.B."/>
        </authorList>
    </citation>
    <scope>NUCLEOTIDE SEQUENCE [LARGE SCALE GENOMIC DNA]</scope>
    <source>
        <strain evidence="3">ADI127-7</strain>
    </source>
</reference>
<evidence type="ECO:0000256" key="1">
    <source>
        <dbReference type="SAM" id="MobiDB-lite"/>
    </source>
</evidence>
<proteinExistence type="predicted"/>
<evidence type="ECO:0000313" key="2">
    <source>
        <dbReference type="EMBL" id="APU16200.1"/>
    </source>
</evidence>